<proteinExistence type="predicted"/>
<evidence type="ECO:0000256" key="1">
    <source>
        <dbReference type="SAM" id="Phobius"/>
    </source>
</evidence>
<dbReference type="AlphaFoldDB" id="A0AAF0USH5"/>
<feature type="transmembrane region" description="Helical" evidence="1">
    <location>
        <begin position="20"/>
        <end position="37"/>
    </location>
</feature>
<protein>
    <submittedName>
        <fullName evidence="2">Uncharacterized protein</fullName>
    </submittedName>
</protein>
<dbReference type="EMBL" id="CP133621">
    <property type="protein sequence ID" value="WMV50321.1"/>
    <property type="molecule type" value="Genomic_DNA"/>
</dbReference>
<keyword evidence="1" id="KW-0472">Membrane</keyword>
<dbReference type="Proteomes" id="UP001234989">
    <property type="component" value="Chromosome 10"/>
</dbReference>
<keyword evidence="1" id="KW-0812">Transmembrane</keyword>
<accession>A0AAF0USH5</accession>
<gene>
    <name evidence="2" type="ORF">MTR67_043706</name>
</gene>
<feature type="non-terminal residue" evidence="2">
    <location>
        <position position="1"/>
    </location>
</feature>
<name>A0AAF0USH5_SOLVR</name>
<keyword evidence="1" id="KW-1133">Transmembrane helix</keyword>
<evidence type="ECO:0000313" key="3">
    <source>
        <dbReference type="Proteomes" id="UP001234989"/>
    </source>
</evidence>
<organism evidence="2 3">
    <name type="scientific">Solanum verrucosum</name>
    <dbReference type="NCBI Taxonomy" id="315347"/>
    <lineage>
        <taxon>Eukaryota</taxon>
        <taxon>Viridiplantae</taxon>
        <taxon>Streptophyta</taxon>
        <taxon>Embryophyta</taxon>
        <taxon>Tracheophyta</taxon>
        <taxon>Spermatophyta</taxon>
        <taxon>Magnoliopsida</taxon>
        <taxon>eudicotyledons</taxon>
        <taxon>Gunneridae</taxon>
        <taxon>Pentapetalae</taxon>
        <taxon>asterids</taxon>
        <taxon>lamiids</taxon>
        <taxon>Solanales</taxon>
        <taxon>Solanaceae</taxon>
        <taxon>Solanoideae</taxon>
        <taxon>Solaneae</taxon>
        <taxon>Solanum</taxon>
    </lineage>
</organism>
<sequence>TGTKGEVRLFGNSPSLLGDAQALVSSFFSAFLFFFAPKCPCFHSNFKYLKLKSFYQILR</sequence>
<evidence type="ECO:0000313" key="2">
    <source>
        <dbReference type="EMBL" id="WMV50321.1"/>
    </source>
</evidence>
<keyword evidence="3" id="KW-1185">Reference proteome</keyword>
<reference evidence="2" key="1">
    <citation type="submission" date="2023-08" db="EMBL/GenBank/DDBJ databases">
        <title>A de novo genome assembly of Solanum verrucosum Schlechtendal, a Mexican diploid species geographically isolated from the other diploid A-genome species in potato relatives.</title>
        <authorList>
            <person name="Hosaka K."/>
        </authorList>
    </citation>
    <scope>NUCLEOTIDE SEQUENCE</scope>
    <source>
        <tissue evidence="2">Young leaves</tissue>
    </source>
</reference>